<organism evidence="3 4">
    <name type="scientific">Rufibacter quisquiliarum</name>
    <dbReference type="NCBI Taxonomy" id="1549639"/>
    <lineage>
        <taxon>Bacteria</taxon>
        <taxon>Pseudomonadati</taxon>
        <taxon>Bacteroidota</taxon>
        <taxon>Cytophagia</taxon>
        <taxon>Cytophagales</taxon>
        <taxon>Hymenobacteraceae</taxon>
        <taxon>Rufibacter</taxon>
    </lineage>
</organism>
<gene>
    <name evidence="3" type="ORF">FHS90_000436</name>
</gene>
<dbReference type="EMBL" id="JACJIQ010000001">
    <property type="protein sequence ID" value="MBA9075739.1"/>
    <property type="molecule type" value="Genomic_DNA"/>
</dbReference>
<evidence type="ECO:0000256" key="1">
    <source>
        <dbReference type="SAM" id="SignalP"/>
    </source>
</evidence>
<accession>A0A839GGF8</accession>
<evidence type="ECO:0000313" key="3">
    <source>
        <dbReference type="EMBL" id="MBA9075739.1"/>
    </source>
</evidence>
<evidence type="ECO:0000313" key="4">
    <source>
        <dbReference type="Proteomes" id="UP000563094"/>
    </source>
</evidence>
<feature type="signal peptide" evidence="1">
    <location>
        <begin position="1"/>
        <end position="20"/>
    </location>
</feature>
<comment type="caution">
    <text evidence="3">The sequence shown here is derived from an EMBL/GenBank/DDBJ whole genome shotgun (WGS) entry which is preliminary data.</text>
</comment>
<reference evidence="3 4" key="1">
    <citation type="submission" date="2020-08" db="EMBL/GenBank/DDBJ databases">
        <title>Genomic Encyclopedia of Type Strains, Phase IV (KMG-IV): sequencing the most valuable type-strain genomes for metagenomic binning, comparative biology and taxonomic classification.</title>
        <authorList>
            <person name="Goeker M."/>
        </authorList>
    </citation>
    <scope>NUCLEOTIDE SEQUENCE [LARGE SCALE GENOMIC DNA]</scope>
    <source>
        <strain evidence="3 4">DSM 29854</strain>
    </source>
</reference>
<dbReference type="Proteomes" id="UP000563094">
    <property type="component" value="Unassembled WGS sequence"/>
</dbReference>
<dbReference type="AlphaFoldDB" id="A0A839GGF8"/>
<evidence type="ECO:0000259" key="2">
    <source>
        <dbReference type="Pfam" id="PF13568"/>
    </source>
</evidence>
<feature type="chain" id="PRO_5032390177" description="Outer membrane protein beta-barrel domain-containing protein" evidence="1">
    <location>
        <begin position="21"/>
        <end position="184"/>
    </location>
</feature>
<dbReference type="Pfam" id="PF13568">
    <property type="entry name" value="OMP_b-brl_2"/>
    <property type="match status" value="1"/>
</dbReference>
<dbReference type="RefSeq" id="WP_153042808.1">
    <property type="nucleotide sequence ID" value="NZ_JACJIQ010000001.1"/>
</dbReference>
<sequence length="184" mass="19805">MKKLFTLIIVAFLGSLGAQAQTSFGIKGGLNVANEGGDAKGTDPITGVHVGGFASTSISSRFGFQPELLYSLQGYKQGKYTVHYHYLNVPLIFKVGISGGLHAQLGPQFGILLAASRKEGKHSDDIEEDRNKYDGAIALGLGYDLSRLQFSVRYNIGVSDTRDSNEKGVAYTNNVLQLSVGFRL</sequence>
<dbReference type="InterPro" id="IPR025665">
    <property type="entry name" value="Beta-barrel_OMP_2"/>
</dbReference>
<keyword evidence="1" id="KW-0732">Signal</keyword>
<name>A0A839GGF8_9BACT</name>
<proteinExistence type="predicted"/>
<keyword evidence="4" id="KW-1185">Reference proteome</keyword>
<feature type="domain" description="Outer membrane protein beta-barrel" evidence="2">
    <location>
        <begin position="19"/>
        <end position="161"/>
    </location>
</feature>
<protein>
    <recommendedName>
        <fullName evidence="2">Outer membrane protein beta-barrel domain-containing protein</fullName>
    </recommendedName>
</protein>